<evidence type="ECO:0000313" key="1">
    <source>
        <dbReference type="EMBL" id="GMA22855.1"/>
    </source>
</evidence>
<organism evidence="1 2">
    <name type="scientific">Luteimicrobium album</name>
    <dbReference type="NCBI Taxonomy" id="1054550"/>
    <lineage>
        <taxon>Bacteria</taxon>
        <taxon>Bacillati</taxon>
        <taxon>Actinomycetota</taxon>
        <taxon>Actinomycetes</taxon>
        <taxon>Micrococcales</taxon>
        <taxon>Luteimicrobium</taxon>
    </lineage>
</organism>
<protein>
    <submittedName>
        <fullName evidence="1">Uncharacterized protein</fullName>
    </submittedName>
</protein>
<accession>A0ABQ6HWH4</accession>
<name>A0ABQ6HWH4_9MICO</name>
<dbReference type="Proteomes" id="UP001157091">
    <property type="component" value="Unassembled WGS sequence"/>
</dbReference>
<dbReference type="EMBL" id="BSUK01000001">
    <property type="protein sequence ID" value="GMA22855.1"/>
    <property type="molecule type" value="Genomic_DNA"/>
</dbReference>
<evidence type="ECO:0000313" key="2">
    <source>
        <dbReference type="Proteomes" id="UP001157091"/>
    </source>
</evidence>
<keyword evidence="2" id="KW-1185">Reference proteome</keyword>
<proteinExistence type="predicted"/>
<comment type="caution">
    <text evidence="1">The sequence shown here is derived from an EMBL/GenBank/DDBJ whole genome shotgun (WGS) entry which is preliminary data.</text>
</comment>
<sequence>MGDHPVTFRAWSQGYDPADDLDRSILATRREVFPLLGLDPYLD</sequence>
<reference evidence="2" key="1">
    <citation type="journal article" date="2019" name="Int. J. Syst. Evol. Microbiol.">
        <title>The Global Catalogue of Microorganisms (GCM) 10K type strain sequencing project: providing services to taxonomists for standard genome sequencing and annotation.</title>
        <authorList>
            <consortium name="The Broad Institute Genomics Platform"/>
            <consortium name="The Broad Institute Genome Sequencing Center for Infectious Disease"/>
            <person name="Wu L."/>
            <person name="Ma J."/>
        </authorList>
    </citation>
    <scope>NUCLEOTIDE SEQUENCE [LARGE SCALE GENOMIC DNA]</scope>
    <source>
        <strain evidence="2">NBRC 106348</strain>
    </source>
</reference>
<gene>
    <name evidence="1" type="ORF">GCM10025864_06140</name>
</gene>